<evidence type="ECO:0000259" key="6">
    <source>
        <dbReference type="Pfam" id="PF17851"/>
    </source>
</evidence>
<sequence length="556" mass="58658">MTNPLHADARAGVNPIWTADLGDGTYRNPVLNADWSDPDAIRVGDDFYLTASSFHRVPGLPVLHSRDLVNWTIIGHALTRLVPEEDFRTPQRGGGVWAPALRHHAGRFWIVYPDPDRGLFVTSAEDPAGPWSEPLLLKGGKGLIDPCPLWDEDGSAYLVHGWAKSRAGINNRLTVHRMSSDATELLDEGVVVIDGDALDGYRTLEGPKFYKRDGWYWIFAPAGGVAEGWQSAFRSRDPLGPYEDRIVLAQGSTAVNGPHQGAWVDTREGADWFLHFQDKGFLGRVVHLQPMRWDEDGWPVIGDGGEPVLSGEKPIQGEPVAAPAADDDFADGIGLQWSWQANPGKGWIGGGGGDDDGDAVLRLNCVPGPVDLRFLPNLLGQLLPSDDFRAEVAVSLDGAAPGDRAGLAIVGDTYAWIGLERNENGTLLVHRTAEDGVETDAVEPVAVDGAVTVSVEVEPGGLCRFAAANGDGRRPAAVGEPFQATEGRWVGAALGLFASGRTGGDAASAAGVGGTGTPGTAPARAATRGVEPGAVEAVGSAAFGPFIVGARSGDHG</sequence>
<dbReference type="CDD" id="cd09001">
    <property type="entry name" value="GH43_FsAxh1-like"/>
    <property type="match status" value="1"/>
</dbReference>
<evidence type="ECO:0000256" key="3">
    <source>
        <dbReference type="ARBA" id="ARBA00023295"/>
    </source>
</evidence>
<dbReference type="InterPro" id="IPR013320">
    <property type="entry name" value="ConA-like_dom_sf"/>
</dbReference>
<dbReference type="Gene3D" id="2.115.10.20">
    <property type="entry name" value="Glycosyl hydrolase domain, family 43"/>
    <property type="match status" value="1"/>
</dbReference>
<dbReference type="InterPro" id="IPR041542">
    <property type="entry name" value="GH43_C2"/>
</dbReference>
<feature type="domain" description="Beta-xylosidase C-terminal Concanavalin A-like" evidence="6">
    <location>
        <begin position="327"/>
        <end position="505"/>
    </location>
</feature>
<keyword evidence="3 4" id="KW-0326">Glycosidase</keyword>
<dbReference type="Pfam" id="PF04616">
    <property type="entry name" value="Glyco_hydro_43"/>
    <property type="match status" value="1"/>
</dbReference>
<reference evidence="8" key="1">
    <citation type="journal article" date="2019" name="Int. J. Syst. Evol. Microbiol.">
        <title>The Global Catalogue of Microorganisms (GCM) 10K type strain sequencing project: providing services to taxonomists for standard genome sequencing and annotation.</title>
        <authorList>
            <consortium name="The Broad Institute Genomics Platform"/>
            <consortium name="The Broad Institute Genome Sequencing Center for Infectious Disease"/>
            <person name="Wu L."/>
            <person name="Ma J."/>
        </authorList>
    </citation>
    <scope>NUCLEOTIDE SEQUENCE [LARGE SCALE GENOMIC DNA]</scope>
    <source>
        <strain evidence="8">KACC 12634</strain>
    </source>
</reference>
<dbReference type="InterPro" id="IPR051795">
    <property type="entry name" value="Glycosyl_Hydrlase_43"/>
</dbReference>
<feature type="compositionally biased region" description="Low complexity" evidence="5">
    <location>
        <begin position="518"/>
        <end position="528"/>
    </location>
</feature>
<keyword evidence="2 4" id="KW-0378">Hydrolase</keyword>
<evidence type="ECO:0000313" key="7">
    <source>
        <dbReference type="EMBL" id="MFC6960480.1"/>
    </source>
</evidence>
<evidence type="ECO:0000256" key="5">
    <source>
        <dbReference type="SAM" id="MobiDB-lite"/>
    </source>
</evidence>
<dbReference type="PANTHER" id="PTHR42812">
    <property type="entry name" value="BETA-XYLOSIDASE"/>
    <property type="match status" value="1"/>
</dbReference>
<comment type="caution">
    <text evidence="7">The sequence shown here is derived from an EMBL/GenBank/DDBJ whole genome shotgun (WGS) entry which is preliminary data.</text>
</comment>
<dbReference type="SUPFAM" id="SSF49899">
    <property type="entry name" value="Concanavalin A-like lectins/glucanases"/>
    <property type="match status" value="1"/>
</dbReference>
<comment type="similarity">
    <text evidence="1 4">Belongs to the glycosyl hydrolase 43 family.</text>
</comment>
<dbReference type="Pfam" id="PF17851">
    <property type="entry name" value="GH43_C2"/>
    <property type="match status" value="1"/>
</dbReference>
<protein>
    <submittedName>
        <fullName evidence="7">Family 43 glycosylhydrolase</fullName>
    </submittedName>
</protein>
<proteinExistence type="inferred from homology"/>
<feature type="region of interest" description="Disordered" evidence="5">
    <location>
        <begin position="506"/>
        <end position="528"/>
    </location>
</feature>
<dbReference type="InterPro" id="IPR023296">
    <property type="entry name" value="Glyco_hydro_beta-prop_sf"/>
</dbReference>
<keyword evidence="8" id="KW-1185">Reference proteome</keyword>
<evidence type="ECO:0000256" key="1">
    <source>
        <dbReference type="ARBA" id="ARBA00009865"/>
    </source>
</evidence>
<evidence type="ECO:0000256" key="2">
    <source>
        <dbReference type="ARBA" id="ARBA00022801"/>
    </source>
</evidence>
<evidence type="ECO:0000313" key="8">
    <source>
        <dbReference type="Proteomes" id="UP001596470"/>
    </source>
</evidence>
<name>A0ABW2DDL8_9ACTN</name>
<dbReference type="Gene3D" id="2.60.120.200">
    <property type="match status" value="1"/>
</dbReference>
<dbReference type="EMBL" id="JBHSYS010000006">
    <property type="protein sequence ID" value="MFC6960480.1"/>
    <property type="molecule type" value="Genomic_DNA"/>
</dbReference>
<accession>A0ABW2DDL8</accession>
<evidence type="ECO:0000256" key="4">
    <source>
        <dbReference type="RuleBase" id="RU361187"/>
    </source>
</evidence>
<gene>
    <name evidence="7" type="ORF">ACFQS3_25105</name>
</gene>
<dbReference type="SUPFAM" id="SSF75005">
    <property type="entry name" value="Arabinanase/levansucrase/invertase"/>
    <property type="match status" value="1"/>
</dbReference>
<dbReference type="PANTHER" id="PTHR42812:SF12">
    <property type="entry name" value="BETA-XYLOSIDASE-RELATED"/>
    <property type="match status" value="1"/>
</dbReference>
<dbReference type="Proteomes" id="UP001596470">
    <property type="component" value="Unassembled WGS sequence"/>
</dbReference>
<dbReference type="InterPro" id="IPR006710">
    <property type="entry name" value="Glyco_hydro_43"/>
</dbReference>
<organism evidence="7 8">
    <name type="scientific">Glycomyces mayteni</name>
    <dbReference type="NCBI Taxonomy" id="543887"/>
    <lineage>
        <taxon>Bacteria</taxon>
        <taxon>Bacillati</taxon>
        <taxon>Actinomycetota</taxon>
        <taxon>Actinomycetes</taxon>
        <taxon>Glycomycetales</taxon>
        <taxon>Glycomycetaceae</taxon>
        <taxon>Glycomyces</taxon>
    </lineage>
</organism>
<dbReference type="RefSeq" id="WP_382356954.1">
    <property type="nucleotide sequence ID" value="NZ_JBHMBP010000006.1"/>
</dbReference>